<dbReference type="GO" id="GO:0008630">
    <property type="term" value="P:intrinsic apoptotic signaling pathway in response to DNA damage"/>
    <property type="evidence" value="ECO:0007669"/>
    <property type="project" value="TreeGrafter"/>
</dbReference>
<dbReference type="GO" id="GO:0042981">
    <property type="term" value="P:regulation of apoptotic process"/>
    <property type="evidence" value="ECO:0007669"/>
    <property type="project" value="InterPro"/>
</dbReference>
<feature type="compositionally biased region" description="Basic and acidic residues" evidence="7">
    <location>
        <begin position="9"/>
        <end position="24"/>
    </location>
</feature>
<dbReference type="Pfam" id="PF00452">
    <property type="entry name" value="Bcl-2"/>
    <property type="match status" value="1"/>
</dbReference>
<feature type="domain" description="Bcl-2 Bcl-2 homology region 1-3" evidence="9">
    <location>
        <begin position="82"/>
        <end position="177"/>
    </location>
</feature>
<dbReference type="GO" id="GO:0005741">
    <property type="term" value="C:mitochondrial outer membrane"/>
    <property type="evidence" value="ECO:0007669"/>
    <property type="project" value="TreeGrafter"/>
</dbReference>
<dbReference type="PROSITE" id="PS01259">
    <property type="entry name" value="BH3"/>
    <property type="match status" value="1"/>
</dbReference>
<evidence type="ECO:0000256" key="6">
    <source>
        <dbReference type="ARBA" id="ARBA00023136"/>
    </source>
</evidence>
<evidence type="ECO:0000256" key="5">
    <source>
        <dbReference type="ARBA" id="ARBA00023128"/>
    </source>
</evidence>
<evidence type="ECO:0000259" key="9">
    <source>
        <dbReference type="SMART" id="SM00337"/>
    </source>
</evidence>
<feature type="transmembrane region" description="Helical" evidence="8">
    <location>
        <begin position="189"/>
        <end position="207"/>
    </location>
</feature>
<accession>A0A8T2IUU3</accession>
<comment type="caution">
    <text evidence="10">The sequence shown here is derived from an EMBL/GenBank/DDBJ whole genome shotgun (WGS) entry which is preliminary data.</text>
</comment>
<dbReference type="PANTHER" id="PTHR11256:SF42">
    <property type="entry name" value="APOPTOSIS REGULATOR BAX"/>
    <property type="match status" value="1"/>
</dbReference>
<comment type="subcellular location">
    <subcellularLocation>
        <location evidence="2">Membrane</location>
    </subcellularLocation>
    <subcellularLocation>
        <location evidence="1">Mitochondrion</location>
    </subcellularLocation>
</comment>
<dbReference type="GO" id="GO:0097192">
    <property type="term" value="P:extrinsic apoptotic signaling pathway in absence of ligand"/>
    <property type="evidence" value="ECO:0007669"/>
    <property type="project" value="TreeGrafter"/>
</dbReference>
<keyword evidence="4" id="KW-0053">Apoptosis</keyword>
<sequence>MAAQGADGDWPKDNGERKDRQDRCDCREPTDQILNTGELLLEGLIVDHVQNIPDVAGASLPGVSLTDQQRNDPSIKRLSECLRKIGDDLNRNTELQRIIERVQCNPPREVFFQVAQELFADGVFNWGRVVALFYFACKLVVQALYTKVPDMIRTIIGWTMDYLRVYVVQWIRDQGGWEGIFSYIGTPTYQAIGVFLAGVLTATFVIWKLS</sequence>
<evidence type="ECO:0000256" key="3">
    <source>
        <dbReference type="ARBA" id="ARBA00009458"/>
    </source>
</evidence>
<dbReference type="GO" id="GO:0008053">
    <property type="term" value="P:mitochondrial fusion"/>
    <property type="evidence" value="ECO:0007669"/>
    <property type="project" value="TreeGrafter"/>
</dbReference>
<evidence type="ECO:0000313" key="10">
    <source>
        <dbReference type="EMBL" id="KAG8433936.1"/>
    </source>
</evidence>
<keyword evidence="8" id="KW-1133">Transmembrane helix</keyword>
<reference evidence="10" key="1">
    <citation type="thesis" date="2020" institute="ProQuest LLC" country="789 East Eisenhower Parkway, Ann Arbor, MI, USA">
        <title>Comparative Genomics and Chromosome Evolution.</title>
        <authorList>
            <person name="Mudd A.B."/>
        </authorList>
    </citation>
    <scope>NUCLEOTIDE SEQUENCE</scope>
    <source>
        <strain evidence="10">Female2</strain>
        <tissue evidence="10">Blood</tissue>
    </source>
</reference>
<evidence type="ECO:0000256" key="2">
    <source>
        <dbReference type="ARBA" id="ARBA00004370"/>
    </source>
</evidence>
<comment type="similarity">
    <text evidence="3">Belongs to the Bcl-2 family.</text>
</comment>
<dbReference type="InterPro" id="IPR036834">
    <property type="entry name" value="Bcl-2-like_sf"/>
</dbReference>
<evidence type="ECO:0000256" key="8">
    <source>
        <dbReference type="SAM" id="Phobius"/>
    </source>
</evidence>
<dbReference type="InterPro" id="IPR002475">
    <property type="entry name" value="Bcl2-like"/>
</dbReference>
<dbReference type="GO" id="GO:0051400">
    <property type="term" value="F:BH domain binding"/>
    <property type="evidence" value="ECO:0007669"/>
    <property type="project" value="TreeGrafter"/>
</dbReference>
<keyword evidence="6 8" id="KW-0472">Membrane</keyword>
<organism evidence="10 11">
    <name type="scientific">Hymenochirus boettgeri</name>
    <name type="common">Congo dwarf clawed frog</name>
    <dbReference type="NCBI Taxonomy" id="247094"/>
    <lineage>
        <taxon>Eukaryota</taxon>
        <taxon>Metazoa</taxon>
        <taxon>Chordata</taxon>
        <taxon>Craniata</taxon>
        <taxon>Vertebrata</taxon>
        <taxon>Euteleostomi</taxon>
        <taxon>Amphibia</taxon>
        <taxon>Batrachia</taxon>
        <taxon>Anura</taxon>
        <taxon>Pipoidea</taxon>
        <taxon>Pipidae</taxon>
        <taxon>Pipinae</taxon>
        <taxon>Hymenochirus</taxon>
    </lineage>
</organism>
<gene>
    <name evidence="10" type="ORF">GDO86_012342</name>
</gene>
<name>A0A8T2IUU3_9PIPI</name>
<dbReference type="Gene3D" id="1.10.437.10">
    <property type="entry name" value="Blc2-like"/>
    <property type="match status" value="1"/>
</dbReference>
<dbReference type="PROSITE" id="PS50062">
    <property type="entry name" value="BCL2_FAMILY"/>
    <property type="match status" value="1"/>
</dbReference>
<evidence type="ECO:0000313" key="11">
    <source>
        <dbReference type="Proteomes" id="UP000812440"/>
    </source>
</evidence>
<dbReference type="InterPro" id="IPR046371">
    <property type="entry name" value="Bcl-2_BH1-3"/>
</dbReference>
<protein>
    <recommendedName>
        <fullName evidence="9">Bcl-2 Bcl-2 homology region 1-3 domain-containing protein</fullName>
    </recommendedName>
</protein>
<keyword evidence="11" id="KW-1185">Reference proteome</keyword>
<evidence type="ECO:0000256" key="1">
    <source>
        <dbReference type="ARBA" id="ARBA00004173"/>
    </source>
</evidence>
<dbReference type="SMART" id="SM00337">
    <property type="entry name" value="BCL"/>
    <property type="match status" value="1"/>
</dbReference>
<dbReference type="GO" id="GO:0015267">
    <property type="term" value="F:channel activity"/>
    <property type="evidence" value="ECO:0007669"/>
    <property type="project" value="TreeGrafter"/>
</dbReference>
<dbReference type="PRINTS" id="PR01862">
    <property type="entry name" value="BCL2FAMILY"/>
</dbReference>
<dbReference type="AlphaFoldDB" id="A0A8T2IUU3"/>
<keyword evidence="8" id="KW-0812">Transmembrane</keyword>
<dbReference type="Proteomes" id="UP000812440">
    <property type="component" value="Chromosome 7"/>
</dbReference>
<feature type="region of interest" description="Disordered" evidence="7">
    <location>
        <begin position="1"/>
        <end position="24"/>
    </location>
</feature>
<dbReference type="InterPro" id="IPR020728">
    <property type="entry name" value="Bcl2_BH3_motif_CS"/>
</dbReference>
<dbReference type="PANTHER" id="PTHR11256">
    <property type="entry name" value="BCL-2 RELATED"/>
    <property type="match status" value="1"/>
</dbReference>
<proteinExistence type="inferred from homology"/>
<dbReference type="EMBL" id="JAACNH010000008">
    <property type="protein sequence ID" value="KAG8433936.1"/>
    <property type="molecule type" value="Genomic_DNA"/>
</dbReference>
<dbReference type="GO" id="GO:0001836">
    <property type="term" value="P:release of cytochrome c from mitochondria"/>
    <property type="evidence" value="ECO:0007669"/>
    <property type="project" value="TreeGrafter"/>
</dbReference>
<dbReference type="InterPro" id="IPR026298">
    <property type="entry name" value="Bcl-2_fam"/>
</dbReference>
<dbReference type="CDD" id="cd06845">
    <property type="entry name" value="Bcl-2_like"/>
    <property type="match status" value="1"/>
</dbReference>
<dbReference type="OrthoDB" id="6080198at2759"/>
<keyword evidence="5" id="KW-0496">Mitochondrion</keyword>
<dbReference type="SUPFAM" id="SSF56854">
    <property type="entry name" value="Bcl-2 inhibitors of programmed cell death"/>
    <property type="match status" value="1"/>
</dbReference>
<evidence type="ECO:0000256" key="4">
    <source>
        <dbReference type="ARBA" id="ARBA00022703"/>
    </source>
</evidence>
<evidence type="ECO:0000256" key="7">
    <source>
        <dbReference type="SAM" id="MobiDB-lite"/>
    </source>
</evidence>